<dbReference type="EMBL" id="JQ844235">
    <property type="protein sequence ID" value="AGS53508.1"/>
    <property type="molecule type" value="Genomic_DNA"/>
</dbReference>
<evidence type="ECO:0000313" key="2">
    <source>
        <dbReference type="EMBL" id="AGS53508.1"/>
    </source>
</evidence>
<organism evidence="2">
    <name type="scientific">uncultured bacterium contig00055</name>
    <dbReference type="NCBI Taxonomy" id="1181539"/>
    <lineage>
        <taxon>Bacteria</taxon>
        <taxon>environmental samples</taxon>
    </lineage>
</organism>
<accession>A0A806K150</accession>
<proteinExistence type="predicted"/>
<sequence>MANLVLHPRWVDKIYQIDEDDDILGGPGGVCNLPLEQLGDRTEWLKEQADALFAGLDEFNGEVIEPDLSAKLAKLMENKRAILEALRGMGVNVPDDIKFTDLASLISQMINMGGDISGVLAYPWYNPGKMLGGISWTDPNFEFQYIEIFEIINDEEISVAQVAPGVGFWEPEVGTHRYRLRAKLMSEGHSYGHTLPEMSFEIVYRANLADVMVSHALQNVLILQFDNFVELSSAEGFSVGGISESLEFLDQPDMRTVRLRLTSGIFVAGHSYTLDYDGEGDLMQADGSGVEAFTDFPIENHSGYEPASVVNVEVTEGDPTKLRMTMSRPVLFVDHTKFALLGTPVTITGVLSPVSDEEDTIVDFQLSGPILEGVSGLSLSMIMVGMHDDMGQPVAVFHDVPVQNNSTYQFTGAISAQVTAGNSRVVQILMSDPVTIGGATSGAGAPAGISIPGKVISSWAVSSTVLSLTVSAPIKNGENISAVYDGSNPAFIGVNNEYVIDAFNLAVTNNSTYAPATVVTSPQIPQAQPNRLIVTMTRAVKNIDYTKYALDGTHALITGVVSPLGGAAAATIEFIIDEPVNGNETAIRLSMIAGGMVDDEDQPVEPFSNVQVVNNSQHVGISVSNAQIASNETDVALVVLEGAVTIGGATSGSGAPTGWSILGKTILSWTISDGTVRLPVSTHFLAGETPSVIYDGSDPSFRAVANGDRVIAFNFPIQNNSTMQAVAFEGVSANGSASSTTTLLTLTFSDDIAGLVAGDVTLNAGSTGATKGALNRIGVGTYTLGVSGITAAGSVSVGVAKAGFIISGSPQSASVFFVQPITFSNLVANGSSASTTNLLTLTFSGDIAGLVAGDITINAGSTGATRGSLTRTGVGTYTLGVSGITASGQISVSVAKAGFAFTGSPKNVDVYFANTIPAGTVARNLETIVLGRAAANAQDITDVVTAVHNTVESGQIASLVLGDYFTIPISSGNPFTVAARGSYGAINVTANADLGDHGKHIGFRIVSKNGNKNKNGVTYDHVWFHAMNVFGYSGEANADGMKMNETNTNAGGMNGADGRQYLLLNVMPVLQAKGIPFNQDWIKGVPRKVANGGSGATGFDLISDKLTLPTEYEMHGTRTYSHTTYEAAADQGRWEYYDSNAKRIKYNKDNAARQYWCASPYSDYTGNFCYVYSSGAPNFSTAANAFGCAPAFCVA</sequence>
<reference evidence="2" key="1">
    <citation type="submission" date="2012-03" db="EMBL/GenBank/DDBJ databases">
        <title>Functional metagenomics reveals considerable lignocellulase gene clusters in the gut microbiome of a wood-feeding higher termite.</title>
        <authorList>
            <person name="Liu N."/>
        </authorList>
    </citation>
    <scope>NUCLEOTIDE SEQUENCE</scope>
</reference>
<dbReference type="Pfam" id="PF19789">
    <property type="entry name" value="DUF6273"/>
    <property type="match status" value="1"/>
</dbReference>
<dbReference type="InterPro" id="IPR046240">
    <property type="entry name" value="DUF6273"/>
</dbReference>
<dbReference type="AlphaFoldDB" id="A0A806K150"/>
<name>A0A806K150_9BACT</name>
<protein>
    <recommendedName>
        <fullName evidence="1">DUF6273 domain-containing protein</fullName>
    </recommendedName>
</protein>
<evidence type="ECO:0000259" key="1">
    <source>
        <dbReference type="Pfam" id="PF19789"/>
    </source>
</evidence>
<feature type="domain" description="DUF6273" evidence="1">
    <location>
        <begin position="1089"/>
        <end position="1194"/>
    </location>
</feature>